<dbReference type="AlphaFoldDB" id="A0A061DZD0"/>
<accession>A0A061DZD0</accession>
<dbReference type="HOGENOM" id="CLU_134721_1_1_1"/>
<evidence type="ECO:0000313" key="1">
    <source>
        <dbReference type="EMBL" id="EOX98124.1"/>
    </source>
</evidence>
<dbReference type="EMBL" id="CM001880">
    <property type="protein sequence ID" value="EOX98124.1"/>
    <property type="molecule type" value="Genomic_DNA"/>
</dbReference>
<proteinExistence type="predicted"/>
<evidence type="ECO:0008006" key="3">
    <source>
        <dbReference type="Google" id="ProtNLM"/>
    </source>
</evidence>
<evidence type="ECO:0000313" key="2">
    <source>
        <dbReference type="Proteomes" id="UP000026915"/>
    </source>
</evidence>
<reference evidence="1 2" key="1">
    <citation type="journal article" date="2013" name="Genome Biol.">
        <title>The genome sequence of the most widely cultivated cacao type and its use to identify candidate genes regulating pod color.</title>
        <authorList>
            <person name="Motamayor J.C."/>
            <person name="Mockaitis K."/>
            <person name="Schmutz J."/>
            <person name="Haiminen N."/>
            <person name="Iii D.L."/>
            <person name="Cornejo O."/>
            <person name="Findley S.D."/>
            <person name="Zheng P."/>
            <person name="Utro F."/>
            <person name="Royaert S."/>
            <person name="Saski C."/>
            <person name="Jenkins J."/>
            <person name="Podicheti R."/>
            <person name="Zhao M."/>
            <person name="Scheffler B.E."/>
            <person name="Stack J.C."/>
            <person name="Feltus F.A."/>
            <person name="Mustiga G.M."/>
            <person name="Amores F."/>
            <person name="Phillips W."/>
            <person name="Marelli J.P."/>
            <person name="May G.D."/>
            <person name="Shapiro H."/>
            <person name="Ma J."/>
            <person name="Bustamante C.D."/>
            <person name="Schnell R.J."/>
            <person name="Main D."/>
            <person name="Gilbert D."/>
            <person name="Parida L."/>
            <person name="Kuhn D.N."/>
        </authorList>
    </citation>
    <scope>NUCLEOTIDE SEQUENCE [LARGE SCALE GENOMIC DNA]</scope>
    <source>
        <strain evidence="2">cv. Matina 1-6</strain>
    </source>
</reference>
<dbReference type="Proteomes" id="UP000026915">
    <property type="component" value="Chromosome 2"/>
</dbReference>
<sequence length="123" mass="14407">MQHQNNTTRVTISKHLTRNDVEQSLLFPVPRIFNVQEGDLVYMHVRYNFGGTCKFPCCIKKYEETGSVLAIHWFEFVRLKGLRPNDEVILVAEFSSGKKTQMQLTMELKRKITLFGKDIWGHF</sequence>
<name>A0A061DZD0_THECC</name>
<keyword evidence="2" id="KW-1185">Reference proteome</keyword>
<gene>
    <name evidence="1" type="ORF">TCM_006959</name>
</gene>
<dbReference type="InParanoid" id="A0A061DZD0"/>
<dbReference type="Gramene" id="EOX98124">
    <property type="protein sequence ID" value="EOX98124"/>
    <property type="gene ID" value="TCM_006959"/>
</dbReference>
<dbReference type="OMA" id="HQNNTTR"/>
<organism evidence="1 2">
    <name type="scientific">Theobroma cacao</name>
    <name type="common">Cacao</name>
    <name type="synonym">Cocoa</name>
    <dbReference type="NCBI Taxonomy" id="3641"/>
    <lineage>
        <taxon>Eukaryota</taxon>
        <taxon>Viridiplantae</taxon>
        <taxon>Streptophyta</taxon>
        <taxon>Embryophyta</taxon>
        <taxon>Tracheophyta</taxon>
        <taxon>Spermatophyta</taxon>
        <taxon>Magnoliopsida</taxon>
        <taxon>eudicotyledons</taxon>
        <taxon>Gunneridae</taxon>
        <taxon>Pentapetalae</taxon>
        <taxon>rosids</taxon>
        <taxon>malvids</taxon>
        <taxon>Malvales</taxon>
        <taxon>Malvaceae</taxon>
        <taxon>Byttnerioideae</taxon>
        <taxon>Theobroma</taxon>
    </lineage>
</organism>
<protein>
    <recommendedName>
        <fullName evidence="3">TF-B3 domain-containing protein</fullName>
    </recommendedName>
</protein>